<proteinExistence type="inferred from homology"/>
<name>A0A9W6GID5_9FUSO</name>
<feature type="chain" id="PRO_5040815145" description="Periplasmic chaperone for outer membrane proteins Skp" evidence="4">
    <location>
        <begin position="20"/>
        <end position="162"/>
    </location>
</feature>
<gene>
    <name evidence="5" type="ORF">PM10SUCC1_12630</name>
</gene>
<evidence type="ECO:0000256" key="3">
    <source>
        <dbReference type="SAM" id="Coils"/>
    </source>
</evidence>
<comment type="similarity">
    <text evidence="1">Belongs to the Skp family.</text>
</comment>
<dbReference type="RefSeq" id="WP_281834419.1">
    <property type="nucleotide sequence ID" value="NZ_BSDY01000005.1"/>
</dbReference>
<accession>A0A9W6GID5</accession>
<dbReference type="GO" id="GO:0051082">
    <property type="term" value="F:unfolded protein binding"/>
    <property type="evidence" value="ECO:0007669"/>
    <property type="project" value="InterPro"/>
</dbReference>
<organism evidence="5 6">
    <name type="scientific">Propionigenium maris DSM 9537</name>
    <dbReference type="NCBI Taxonomy" id="1123000"/>
    <lineage>
        <taxon>Bacteria</taxon>
        <taxon>Fusobacteriati</taxon>
        <taxon>Fusobacteriota</taxon>
        <taxon>Fusobacteriia</taxon>
        <taxon>Fusobacteriales</taxon>
        <taxon>Fusobacteriaceae</taxon>
        <taxon>Propionigenium</taxon>
    </lineage>
</organism>
<evidence type="ECO:0000256" key="1">
    <source>
        <dbReference type="ARBA" id="ARBA00009091"/>
    </source>
</evidence>
<reference evidence="5" key="1">
    <citation type="submission" date="2022-12" db="EMBL/GenBank/DDBJ databases">
        <title>Reference genome sequencing for broad-spectrum identification of bacterial and archaeal isolates by mass spectrometry.</title>
        <authorList>
            <person name="Sekiguchi Y."/>
            <person name="Tourlousse D.M."/>
        </authorList>
    </citation>
    <scope>NUCLEOTIDE SEQUENCE</scope>
    <source>
        <strain evidence="5">10succ1</strain>
    </source>
</reference>
<evidence type="ECO:0008006" key="7">
    <source>
        <dbReference type="Google" id="ProtNLM"/>
    </source>
</evidence>
<evidence type="ECO:0000313" key="5">
    <source>
        <dbReference type="EMBL" id="GLI55749.1"/>
    </source>
</evidence>
<sequence length="162" mass="17958">MKKLAVLALAATMSVSAFAVKIGVVNTQEVFAKYSGTKKVQQELVKEKEKLENDIRSKEVELQKLGIELQGKGAKVTEAEKTSYNKQAQALDQFVKGAQKQLSQKEYQSFESIRTTIDASVQSIAKKNKYDYVLEAGAVKFGGTDITQDVIKMMESTKKIDL</sequence>
<evidence type="ECO:0000313" key="6">
    <source>
        <dbReference type="Proteomes" id="UP001144471"/>
    </source>
</evidence>
<dbReference type="GO" id="GO:0050821">
    <property type="term" value="P:protein stabilization"/>
    <property type="evidence" value="ECO:0007669"/>
    <property type="project" value="TreeGrafter"/>
</dbReference>
<feature type="coiled-coil region" evidence="3">
    <location>
        <begin position="41"/>
        <end position="68"/>
    </location>
</feature>
<dbReference type="Pfam" id="PF03938">
    <property type="entry name" value="OmpH"/>
    <property type="match status" value="1"/>
</dbReference>
<keyword evidence="2 4" id="KW-0732">Signal</keyword>
<dbReference type="InterPro" id="IPR024930">
    <property type="entry name" value="Skp_dom_sf"/>
</dbReference>
<evidence type="ECO:0000256" key="4">
    <source>
        <dbReference type="SAM" id="SignalP"/>
    </source>
</evidence>
<dbReference type="EMBL" id="BSDY01000005">
    <property type="protein sequence ID" value="GLI55749.1"/>
    <property type="molecule type" value="Genomic_DNA"/>
</dbReference>
<dbReference type="Proteomes" id="UP001144471">
    <property type="component" value="Unassembled WGS sequence"/>
</dbReference>
<dbReference type="InterPro" id="IPR005632">
    <property type="entry name" value="Chaperone_Skp"/>
</dbReference>
<dbReference type="PANTHER" id="PTHR35089:SF1">
    <property type="entry name" value="CHAPERONE PROTEIN SKP"/>
    <property type="match status" value="1"/>
</dbReference>
<keyword evidence="3" id="KW-0175">Coiled coil</keyword>
<dbReference type="AlphaFoldDB" id="A0A9W6GID5"/>
<feature type="signal peptide" evidence="4">
    <location>
        <begin position="1"/>
        <end position="19"/>
    </location>
</feature>
<comment type="caution">
    <text evidence="5">The sequence shown here is derived from an EMBL/GenBank/DDBJ whole genome shotgun (WGS) entry which is preliminary data.</text>
</comment>
<dbReference type="GO" id="GO:0005829">
    <property type="term" value="C:cytosol"/>
    <property type="evidence" value="ECO:0007669"/>
    <property type="project" value="TreeGrafter"/>
</dbReference>
<protein>
    <recommendedName>
        <fullName evidence="7">Periplasmic chaperone for outer membrane proteins Skp</fullName>
    </recommendedName>
</protein>
<dbReference type="PANTHER" id="PTHR35089">
    <property type="entry name" value="CHAPERONE PROTEIN SKP"/>
    <property type="match status" value="1"/>
</dbReference>
<evidence type="ECO:0000256" key="2">
    <source>
        <dbReference type="ARBA" id="ARBA00022729"/>
    </source>
</evidence>
<dbReference type="SUPFAM" id="SSF111384">
    <property type="entry name" value="OmpH-like"/>
    <property type="match status" value="1"/>
</dbReference>
<dbReference type="Gene3D" id="3.30.910.20">
    <property type="entry name" value="Skp domain"/>
    <property type="match status" value="1"/>
</dbReference>
<dbReference type="SMART" id="SM00935">
    <property type="entry name" value="OmpH"/>
    <property type="match status" value="1"/>
</dbReference>
<keyword evidence="6" id="KW-1185">Reference proteome</keyword>